<reference evidence="3" key="1">
    <citation type="journal article" date="2014" name="Int. J. Syst. Evol. Microbiol.">
        <title>Complete genome sequence of Corynebacterium casei LMG S-19264T (=DSM 44701T), isolated from a smear-ripened cheese.</title>
        <authorList>
            <consortium name="US DOE Joint Genome Institute (JGI-PGF)"/>
            <person name="Walter F."/>
            <person name="Albersmeier A."/>
            <person name="Kalinowski J."/>
            <person name="Ruckert C."/>
        </authorList>
    </citation>
    <scope>NUCLEOTIDE SEQUENCE</scope>
    <source>
        <strain evidence="3">CGMCC 1.16067</strain>
    </source>
</reference>
<dbReference type="InterPro" id="IPR004360">
    <property type="entry name" value="Glyas_Fos-R_dOase_dom"/>
</dbReference>
<dbReference type="AlphaFoldDB" id="A0A917EXX7"/>
<dbReference type="InterPro" id="IPR037523">
    <property type="entry name" value="VOC_core"/>
</dbReference>
<gene>
    <name evidence="3" type="primary">cfp32</name>
    <name evidence="3" type="ORF">GCM10011519_02200</name>
</gene>
<feature type="region of interest" description="Disordered" evidence="1">
    <location>
        <begin position="1"/>
        <end position="20"/>
    </location>
</feature>
<dbReference type="EMBL" id="BMKQ01000001">
    <property type="protein sequence ID" value="GGF32366.1"/>
    <property type="molecule type" value="Genomic_DNA"/>
</dbReference>
<dbReference type="Pfam" id="PF18029">
    <property type="entry name" value="Glyoxalase_6"/>
    <property type="match status" value="1"/>
</dbReference>
<dbReference type="InterPro" id="IPR052164">
    <property type="entry name" value="Anthracycline_SecMetBiosynth"/>
</dbReference>
<dbReference type="Proteomes" id="UP000649179">
    <property type="component" value="Unassembled WGS sequence"/>
</dbReference>
<sequence length="297" mass="31544">MLTPVTLEPVGGAEQTDRMERTYPAGVTSWIDLEQPDVDAAQGFYSALLGWHWEERMPEGAPYRYAIASLDGADVAGLGGPGEGETGGTGGTGWQTYVAVDDAEAVAAAVTASGGRVLQPPTAAGPAGTAVVCADPDGVVFRLWQAGRRLGAQVSNVPGAWNFSHLHTDHPAVVSDFYAPLLGWRVVDQGWSTVIRVDGYGDHLAATVDPGIRERQASAPEGFADVIGGVQPLAEGEQPHWHVVVTVEDRDDAAQRARQLGAEVLRTDDEEWTRSAVIRDPQGAVLTLSQFTPPDTW</sequence>
<dbReference type="PANTHER" id="PTHR33993">
    <property type="entry name" value="GLYOXALASE-RELATED"/>
    <property type="match status" value="1"/>
</dbReference>
<dbReference type="Gene3D" id="3.10.180.10">
    <property type="entry name" value="2,3-Dihydroxybiphenyl 1,2-Dioxygenase, domain 1"/>
    <property type="match status" value="2"/>
</dbReference>
<keyword evidence="4" id="KW-1185">Reference proteome</keyword>
<dbReference type="PROSITE" id="PS51819">
    <property type="entry name" value="VOC"/>
    <property type="match status" value="2"/>
</dbReference>
<evidence type="ECO:0000313" key="3">
    <source>
        <dbReference type="EMBL" id="GGF32366.1"/>
    </source>
</evidence>
<protein>
    <submittedName>
        <fullName evidence="3">Glyoxylase CFP32</fullName>
    </submittedName>
</protein>
<evidence type="ECO:0000256" key="1">
    <source>
        <dbReference type="SAM" id="MobiDB-lite"/>
    </source>
</evidence>
<reference evidence="3" key="2">
    <citation type="submission" date="2020-09" db="EMBL/GenBank/DDBJ databases">
        <authorList>
            <person name="Sun Q."/>
            <person name="Zhou Y."/>
        </authorList>
    </citation>
    <scope>NUCLEOTIDE SEQUENCE</scope>
    <source>
        <strain evidence="3">CGMCC 1.16067</strain>
    </source>
</reference>
<dbReference type="SUPFAM" id="SSF54593">
    <property type="entry name" value="Glyoxalase/Bleomycin resistance protein/Dihydroxybiphenyl dioxygenase"/>
    <property type="match status" value="2"/>
</dbReference>
<organism evidence="3 4">
    <name type="scientific">Marmoricola endophyticus</name>
    <dbReference type="NCBI Taxonomy" id="2040280"/>
    <lineage>
        <taxon>Bacteria</taxon>
        <taxon>Bacillati</taxon>
        <taxon>Actinomycetota</taxon>
        <taxon>Actinomycetes</taxon>
        <taxon>Propionibacteriales</taxon>
        <taxon>Nocardioidaceae</taxon>
        <taxon>Marmoricola</taxon>
    </lineage>
</organism>
<evidence type="ECO:0000313" key="4">
    <source>
        <dbReference type="Proteomes" id="UP000649179"/>
    </source>
</evidence>
<dbReference type="InterPro" id="IPR041581">
    <property type="entry name" value="Glyoxalase_6"/>
</dbReference>
<dbReference type="PANTHER" id="PTHR33993:SF14">
    <property type="entry name" value="GB|AAF24581.1"/>
    <property type="match status" value="1"/>
</dbReference>
<name>A0A917EXX7_9ACTN</name>
<feature type="domain" description="VOC" evidence="2">
    <location>
        <begin position="26"/>
        <end position="146"/>
    </location>
</feature>
<dbReference type="Pfam" id="PF00903">
    <property type="entry name" value="Glyoxalase"/>
    <property type="match status" value="1"/>
</dbReference>
<comment type="caution">
    <text evidence="3">The sequence shown here is derived from an EMBL/GenBank/DDBJ whole genome shotgun (WGS) entry which is preliminary data.</text>
</comment>
<feature type="domain" description="VOC" evidence="2">
    <location>
        <begin position="160"/>
        <end position="291"/>
    </location>
</feature>
<accession>A0A917EXX7</accession>
<evidence type="ECO:0000259" key="2">
    <source>
        <dbReference type="PROSITE" id="PS51819"/>
    </source>
</evidence>
<dbReference type="InterPro" id="IPR029068">
    <property type="entry name" value="Glyas_Bleomycin-R_OHBP_Dase"/>
</dbReference>
<proteinExistence type="predicted"/>